<proteinExistence type="predicted"/>
<evidence type="ECO:0000256" key="1">
    <source>
        <dbReference type="SAM" id="Phobius"/>
    </source>
</evidence>
<evidence type="ECO:0000313" key="2">
    <source>
        <dbReference type="EnsemblPlants" id="MELO3C018349.2.1"/>
    </source>
</evidence>
<keyword evidence="1" id="KW-0472">Membrane</keyword>
<sequence>MFLFVFLNFFVFVVSKTIVVSKIKGRTITYVDISTTFLIINFPLSLCFSISIYCIESSLSFIGTSIFLVFLFHIKISK</sequence>
<reference evidence="2" key="1">
    <citation type="submission" date="2023-03" db="UniProtKB">
        <authorList>
            <consortium name="EnsemblPlants"/>
        </authorList>
    </citation>
    <scope>IDENTIFICATION</scope>
</reference>
<keyword evidence="1" id="KW-1133">Transmembrane helix</keyword>
<dbReference type="Gramene" id="MELO3C018349.2.1">
    <property type="protein sequence ID" value="MELO3C018349.2.1"/>
    <property type="gene ID" value="MELO3C018349.2"/>
</dbReference>
<dbReference type="EnsemblPlants" id="MELO3C018349.2.1">
    <property type="protein sequence ID" value="MELO3C018349.2.1"/>
    <property type="gene ID" value="MELO3C018349.2"/>
</dbReference>
<dbReference type="AlphaFoldDB" id="A0A9I9DH77"/>
<name>A0A9I9DH77_CUCME</name>
<keyword evidence="1" id="KW-0812">Transmembrane</keyword>
<accession>A0A9I9DH77</accession>
<feature type="transmembrane region" description="Helical" evidence="1">
    <location>
        <begin position="6"/>
        <end position="23"/>
    </location>
</feature>
<feature type="transmembrane region" description="Helical" evidence="1">
    <location>
        <begin position="59"/>
        <end position="76"/>
    </location>
</feature>
<feature type="transmembrane region" description="Helical" evidence="1">
    <location>
        <begin position="35"/>
        <end position="53"/>
    </location>
</feature>
<protein>
    <submittedName>
        <fullName evidence="2">Uncharacterized protein</fullName>
    </submittedName>
</protein>
<organism evidence="2">
    <name type="scientific">Cucumis melo</name>
    <name type="common">Muskmelon</name>
    <dbReference type="NCBI Taxonomy" id="3656"/>
    <lineage>
        <taxon>Eukaryota</taxon>
        <taxon>Viridiplantae</taxon>
        <taxon>Streptophyta</taxon>
        <taxon>Embryophyta</taxon>
        <taxon>Tracheophyta</taxon>
        <taxon>Spermatophyta</taxon>
        <taxon>Magnoliopsida</taxon>
        <taxon>eudicotyledons</taxon>
        <taxon>Gunneridae</taxon>
        <taxon>Pentapetalae</taxon>
        <taxon>rosids</taxon>
        <taxon>fabids</taxon>
        <taxon>Cucurbitales</taxon>
        <taxon>Cucurbitaceae</taxon>
        <taxon>Benincaseae</taxon>
        <taxon>Cucumis</taxon>
    </lineage>
</organism>